<evidence type="ECO:0000313" key="2">
    <source>
        <dbReference type="EMBL" id="RPA84503.1"/>
    </source>
</evidence>
<gene>
    <name evidence="2" type="ORF">BJ508DRAFT_31005</name>
</gene>
<organism evidence="2 3">
    <name type="scientific">Ascobolus immersus RN42</name>
    <dbReference type="NCBI Taxonomy" id="1160509"/>
    <lineage>
        <taxon>Eukaryota</taxon>
        <taxon>Fungi</taxon>
        <taxon>Dikarya</taxon>
        <taxon>Ascomycota</taxon>
        <taxon>Pezizomycotina</taxon>
        <taxon>Pezizomycetes</taxon>
        <taxon>Pezizales</taxon>
        <taxon>Ascobolaceae</taxon>
        <taxon>Ascobolus</taxon>
    </lineage>
</organism>
<feature type="region of interest" description="Disordered" evidence="1">
    <location>
        <begin position="33"/>
        <end position="85"/>
    </location>
</feature>
<name>A0A3N4IED4_ASCIM</name>
<accession>A0A3N4IED4</accession>
<evidence type="ECO:0000313" key="3">
    <source>
        <dbReference type="Proteomes" id="UP000275078"/>
    </source>
</evidence>
<dbReference type="Proteomes" id="UP000275078">
    <property type="component" value="Unassembled WGS sequence"/>
</dbReference>
<feature type="compositionally biased region" description="Polar residues" evidence="1">
    <location>
        <begin position="33"/>
        <end position="48"/>
    </location>
</feature>
<protein>
    <submittedName>
        <fullName evidence="2">Uncharacterized protein</fullName>
    </submittedName>
</protein>
<proteinExistence type="predicted"/>
<reference evidence="2 3" key="1">
    <citation type="journal article" date="2018" name="Nat. Ecol. Evol.">
        <title>Pezizomycetes genomes reveal the molecular basis of ectomycorrhizal truffle lifestyle.</title>
        <authorList>
            <person name="Murat C."/>
            <person name="Payen T."/>
            <person name="Noel B."/>
            <person name="Kuo A."/>
            <person name="Morin E."/>
            <person name="Chen J."/>
            <person name="Kohler A."/>
            <person name="Krizsan K."/>
            <person name="Balestrini R."/>
            <person name="Da Silva C."/>
            <person name="Montanini B."/>
            <person name="Hainaut M."/>
            <person name="Levati E."/>
            <person name="Barry K.W."/>
            <person name="Belfiori B."/>
            <person name="Cichocki N."/>
            <person name="Clum A."/>
            <person name="Dockter R.B."/>
            <person name="Fauchery L."/>
            <person name="Guy J."/>
            <person name="Iotti M."/>
            <person name="Le Tacon F."/>
            <person name="Lindquist E.A."/>
            <person name="Lipzen A."/>
            <person name="Malagnac F."/>
            <person name="Mello A."/>
            <person name="Molinier V."/>
            <person name="Miyauchi S."/>
            <person name="Poulain J."/>
            <person name="Riccioni C."/>
            <person name="Rubini A."/>
            <person name="Sitrit Y."/>
            <person name="Splivallo R."/>
            <person name="Traeger S."/>
            <person name="Wang M."/>
            <person name="Zifcakova L."/>
            <person name="Wipf D."/>
            <person name="Zambonelli A."/>
            <person name="Paolocci F."/>
            <person name="Nowrousian M."/>
            <person name="Ottonello S."/>
            <person name="Baldrian P."/>
            <person name="Spatafora J.W."/>
            <person name="Henrissat B."/>
            <person name="Nagy L.G."/>
            <person name="Aury J.M."/>
            <person name="Wincker P."/>
            <person name="Grigoriev I.V."/>
            <person name="Bonfante P."/>
            <person name="Martin F.M."/>
        </authorList>
    </citation>
    <scope>NUCLEOTIDE SEQUENCE [LARGE SCALE GENOMIC DNA]</scope>
    <source>
        <strain evidence="2 3">RN42</strain>
    </source>
</reference>
<keyword evidence="3" id="KW-1185">Reference proteome</keyword>
<dbReference type="EMBL" id="ML119658">
    <property type="protein sequence ID" value="RPA84503.1"/>
    <property type="molecule type" value="Genomic_DNA"/>
</dbReference>
<dbReference type="AlphaFoldDB" id="A0A3N4IED4"/>
<evidence type="ECO:0000256" key="1">
    <source>
        <dbReference type="SAM" id="MobiDB-lite"/>
    </source>
</evidence>
<sequence length="85" mass="9385">MSTIALTEHLRLSSSFFSFSVQWPNTSISLLNPRYNTESDRGNSSSTLPVYDHPRSPNLPGGNPIPFPLDRNPEDNSPDPLTTNA</sequence>